<keyword evidence="2" id="KW-1185">Reference proteome</keyword>
<proteinExistence type="predicted"/>
<accession>A0A1G6SPK8</accession>
<organism evidence="1 2">
    <name type="scientific">Nocardioides lianchengensis</name>
    <dbReference type="NCBI Taxonomy" id="1045774"/>
    <lineage>
        <taxon>Bacteria</taxon>
        <taxon>Bacillati</taxon>
        <taxon>Actinomycetota</taxon>
        <taxon>Actinomycetes</taxon>
        <taxon>Propionibacteriales</taxon>
        <taxon>Nocardioidaceae</taxon>
        <taxon>Nocardioides</taxon>
    </lineage>
</organism>
<evidence type="ECO:0008006" key="3">
    <source>
        <dbReference type="Google" id="ProtNLM"/>
    </source>
</evidence>
<evidence type="ECO:0000313" key="1">
    <source>
        <dbReference type="EMBL" id="SDD18127.1"/>
    </source>
</evidence>
<gene>
    <name evidence="1" type="ORF">SAMN05421872_106210</name>
</gene>
<dbReference type="AlphaFoldDB" id="A0A1G6SPK8"/>
<sequence length="112" mass="12366">MARDRNRSPQAVRITTAASDRNADIAIRQRRYLLSMSLRSLCFVGAIIAALAGVGWLWPILIFGALILPYIAVVMANAVSMRSDAFDLADTAYRRELDASTAKPIDDGRERL</sequence>
<dbReference type="RefSeq" id="WP_090856233.1">
    <property type="nucleotide sequence ID" value="NZ_FMZM01000006.1"/>
</dbReference>
<dbReference type="InterPro" id="IPR021449">
    <property type="entry name" value="DUF3099"/>
</dbReference>
<dbReference type="Pfam" id="PF11298">
    <property type="entry name" value="DUF3099"/>
    <property type="match status" value="1"/>
</dbReference>
<dbReference type="OrthoDB" id="4229919at2"/>
<protein>
    <recommendedName>
        <fullName evidence="3">DUF3099 domain-containing protein</fullName>
    </recommendedName>
</protein>
<reference evidence="1 2" key="1">
    <citation type="submission" date="2016-10" db="EMBL/GenBank/DDBJ databases">
        <authorList>
            <person name="de Groot N.N."/>
        </authorList>
    </citation>
    <scope>NUCLEOTIDE SEQUENCE [LARGE SCALE GENOMIC DNA]</scope>
    <source>
        <strain evidence="1 2">CGMCC 4.6858</strain>
    </source>
</reference>
<name>A0A1G6SPK8_9ACTN</name>
<dbReference type="EMBL" id="FMZM01000006">
    <property type="protein sequence ID" value="SDD18127.1"/>
    <property type="molecule type" value="Genomic_DNA"/>
</dbReference>
<dbReference type="STRING" id="1045774.SAMN05421872_106210"/>
<evidence type="ECO:0000313" key="2">
    <source>
        <dbReference type="Proteomes" id="UP000199034"/>
    </source>
</evidence>
<dbReference type="Proteomes" id="UP000199034">
    <property type="component" value="Unassembled WGS sequence"/>
</dbReference>